<dbReference type="Gene3D" id="1.25.40.10">
    <property type="entry name" value="Tetratricopeptide repeat domain"/>
    <property type="match status" value="3"/>
</dbReference>
<proteinExistence type="inferred from homology"/>
<evidence type="ECO:0000313" key="4">
    <source>
        <dbReference type="EnsemblPlants" id="EMT15556"/>
    </source>
</evidence>
<dbReference type="Pfam" id="PF13041">
    <property type="entry name" value="PPR_2"/>
    <property type="match status" value="2"/>
</dbReference>
<organism evidence="4">
    <name type="scientific">Aegilops tauschii</name>
    <name type="common">Tausch's goatgrass</name>
    <name type="synonym">Aegilops squarrosa</name>
    <dbReference type="NCBI Taxonomy" id="37682"/>
    <lineage>
        <taxon>Eukaryota</taxon>
        <taxon>Viridiplantae</taxon>
        <taxon>Streptophyta</taxon>
        <taxon>Embryophyta</taxon>
        <taxon>Tracheophyta</taxon>
        <taxon>Spermatophyta</taxon>
        <taxon>Magnoliopsida</taxon>
        <taxon>Liliopsida</taxon>
        <taxon>Poales</taxon>
        <taxon>Poaceae</taxon>
        <taxon>BOP clade</taxon>
        <taxon>Pooideae</taxon>
        <taxon>Triticodae</taxon>
        <taxon>Triticeae</taxon>
        <taxon>Triticinae</taxon>
        <taxon>Aegilops</taxon>
    </lineage>
</organism>
<protein>
    <recommendedName>
        <fullName evidence="5">Pentacotripeptide-repeat region of PRORP domain-containing protein</fullName>
    </recommendedName>
</protein>
<dbReference type="EnsemblPlants" id="EMT15556">
    <property type="protein sequence ID" value="EMT15556"/>
    <property type="gene ID" value="F775_15580"/>
</dbReference>
<dbReference type="PROSITE" id="PS51375">
    <property type="entry name" value="PPR"/>
    <property type="match status" value="5"/>
</dbReference>
<sequence>MPPSFSSSVSSCANELLNELHDHLGFRTLRPELAHQLFDEMLRQPVPVSVRALNDLFVALARAPPSTICTDGPALAIDLFNRMAQAGRRQVIAPTIITYNILIDCCHRACRPDLGHAFFGRLLKTGITMSVITYNSLFMCLCDMRRTKEALNMLLHRMPDDLPNVISYSVILKSFSDSGRSQLALDLLQMMAKKGADHSPDVMSYNIVIDGFFKEGEVSKACDLFQEMIRQGIVPTKVTYISIINALCKARAMDKVEVVLRSMVHNGVQPDAVTYSSMIQGYSTLGQLKEVARLLQMGRMDDAMEKFSEMIDMGVPVDTEVYMCMVEGYFNHGDSMKAKEFITRMKNRDIHHRPRKASTRIREV</sequence>
<dbReference type="PANTHER" id="PTHR47936:SF1">
    <property type="entry name" value="PENTATRICOPEPTIDE REPEAT-CONTAINING PROTEIN GUN1, CHLOROPLASTIC"/>
    <property type="match status" value="1"/>
</dbReference>
<evidence type="ECO:0000256" key="1">
    <source>
        <dbReference type="ARBA" id="ARBA00007626"/>
    </source>
</evidence>
<keyword evidence="2" id="KW-0677">Repeat</keyword>
<name>N1QWK8_AEGTA</name>
<reference evidence="4" key="1">
    <citation type="submission" date="2015-06" db="UniProtKB">
        <authorList>
            <consortium name="EnsemblPlants"/>
        </authorList>
    </citation>
    <scope>IDENTIFICATION</scope>
</reference>
<evidence type="ECO:0000256" key="2">
    <source>
        <dbReference type="ARBA" id="ARBA00022737"/>
    </source>
</evidence>
<keyword evidence="3" id="KW-0809">Transit peptide</keyword>
<dbReference type="PANTHER" id="PTHR47936">
    <property type="entry name" value="PPR_LONG DOMAIN-CONTAINING PROTEIN"/>
    <property type="match status" value="1"/>
</dbReference>
<dbReference type="InterPro" id="IPR011990">
    <property type="entry name" value="TPR-like_helical_dom_sf"/>
</dbReference>
<evidence type="ECO:0000256" key="3">
    <source>
        <dbReference type="ARBA" id="ARBA00022946"/>
    </source>
</evidence>
<dbReference type="InterPro" id="IPR002885">
    <property type="entry name" value="PPR_rpt"/>
</dbReference>
<dbReference type="GO" id="GO:0010019">
    <property type="term" value="P:chloroplast-nucleus signaling pathway"/>
    <property type="evidence" value="ECO:0007669"/>
    <property type="project" value="TreeGrafter"/>
</dbReference>
<comment type="similarity">
    <text evidence="1">Belongs to the PPR family. P subfamily.</text>
</comment>
<accession>N1QWK8</accession>
<dbReference type="GO" id="GO:0009507">
    <property type="term" value="C:chloroplast"/>
    <property type="evidence" value="ECO:0007669"/>
    <property type="project" value="TreeGrafter"/>
</dbReference>
<dbReference type="GO" id="GO:0031930">
    <property type="term" value="P:mitochondria-nucleus signaling pathway"/>
    <property type="evidence" value="ECO:0007669"/>
    <property type="project" value="TreeGrafter"/>
</dbReference>
<dbReference type="Pfam" id="PF01535">
    <property type="entry name" value="PPR"/>
    <property type="match status" value="3"/>
</dbReference>
<dbReference type="NCBIfam" id="TIGR00756">
    <property type="entry name" value="PPR"/>
    <property type="match status" value="3"/>
</dbReference>
<dbReference type="AlphaFoldDB" id="N1QWK8"/>
<evidence type="ECO:0008006" key="5">
    <source>
        <dbReference type="Google" id="ProtNLM"/>
    </source>
</evidence>